<dbReference type="PANTHER" id="PTHR12242:SF1">
    <property type="entry name" value="MYND-TYPE DOMAIN-CONTAINING PROTEIN"/>
    <property type="match status" value="1"/>
</dbReference>
<comment type="caution">
    <text evidence="2">The sequence shown here is derived from an EMBL/GenBank/DDBJ whole genome shotgun (WGS) entry which is preliminary data.</text>
</comment>
<dbReference type="PANTHER" id="PTHR12242">
    <property type="entry name" value="OS02G0130600 PROTEIN-RELATED"/>
    <property type="match status" value="1"/>
</dbReference>
<feature type="transmembrane region" description="Helical" evidence="1">
    <location>
        <begin position="199"/>
        <end position="219"/>
    </location>
</feature>
<keyword evidence="1" id="KW-0812">Transmembrane</keyword>
<sequence length="302" mass="33851">MAVSCPAVFALSSRPWDPSRRFETSWLLPPWALFACRALITDNRNRNPKDGPARSLTSQSLYVFTTLFFVLGYLCAHPSAGACAAARRSFSYFTVLTYWGLGFYFLFAAVHTLTYARRGRPLLDAFPRPLQALHSLLYTTVVTLPWLVTVVYWGVLHKGPWFAADFEAWRNVSQHALNAAFALFEILVPRTDPPPCLHLLWLLAILLAYLALAFLTLATQGWYTYSFLDHDAVRGRGVVAAYVLGIAVGIAVTFGVVYALIWLRRWLTEAKMGMKGKFVEAHGACDVEMRANEQKDDGQAFS</sequence>
<evidence type="ECO:0000256" key="1">
    <source>
        <dbReference type="SAM" id="Phobius"/>
    </source>
</evidence>
<keyword evidence="1" id="KW-1133">Transmembrane helix</keyword>
<gene>
    <name evidence="2" type="ORF">UVI_02036240</name>
</gene>
<accession>A0A1B5L612</accession>
<dbReference type="AlphaFoldDB" id="A0A1B5L612"/>
<feature type="transmembrane region" description="Helical" evidence="1">
    <location>
        <begin position="92"/>
        <end position="115"/>
    </location>
</feature>
<name>A0A1B5L612_USTVR</name>
<organism evidence="2 3">
    <name type="scientific">Ustilaginoidea virens</name>
    <name type="common">Rice false smut fungus</name>
    <name type="synonym">Villosiclava virens</name>
    <dbReference type="NCBI Taxonomy" id="1159556"/>
    <lineage>
        <taxon>Eukaryota</taxon>
        <taxon>Fungi</taxon>
        <taxon>Dikarya</taxon>
        <taxon>Ascomycota</taxon>
        <taxon>Pezizomycotina</taxon>
        <taxon>Sordariomycetes</taxon>
        <taxon>Hypocreomycetidae</taxon>
        <taxon>Hypocreales</taxon>
        <taxon>Clavicipitaceae</taxon>
        <taxon>Ustilaginoidea</taxon>
    </lineage>
</organism>
<feature type="transmembrane region" description="Helical" evidence="1">
    <location>
        <begin position="136"/>
        <end position="156"/>
    </location>
</feature>
<protein>
    <recommendedName>
        <fullName evidence="4">FAR-17a/AIG1-like protein</fullName>
    </recommendedName>
</protein>
<evidence type="ECO:0008006" key="4">
    <source>
        <dbReference type="Google" id="ProtNLM"/>
    </source>
</evidence>
<evidence type="ECO:0000313" key="3">
    <source>
        <dbReference type="Proteomes" id="UP000054053"/>
    </source>
</evidence>
<feature type="transmembrane region" description="Helical" evidence="1">
    <location>
        <begin position="239"/>
        <end position="263"/>
    </location>
</feature>
<dbReference type="EMBL" id="BBTG02000019">
    <property type="protein sequence ID" value="GAO19025.1"/>
    <property type="molecule type" value="Genomic_DNA"/>
</dbReference>
<reference evidence="3" key="1">
    <citation type="journal article" date="2016" name="Genome Announc.">
        <title>Genome sequence of Ustilaginoidea virens IPU010, a rice pathogenic fungus causing false smut.</title>
        <authorList>
            <person name="Kumagai T."/>
            <person name="Ishii T."/>
            <person name="Terai G."/>
            <person name="Umemura M."/>
            <person name="Machida M."/>
            <person name="Asai K."/>
        </authorList>
    </citation>
    <scope>NUCLEOTIDE SEQUENCE [LARGE SCALE GENOMIC DNA]</scope>
    <source>
        <strain evidence="3">IPU010</strain>
    </source>
</reference>
<dbReference type="Proteomes" id="UP000054053">
    <property type="component" value="Unassembled WGS sequence"/>
</dbReference>
<proteinExistence type="predicted"/>
<keyword evidence="1" id="KW-0472">Membrane</keyword>
<evidence type="ECO:0000313" key="2">
    <source>
        <dbReference type="EMBL" id="GAO19025.1"/>
    </source>
</evidence>
<dbReference type="GO" id="GO:0016020">
    <property type="term" value="C:membrane"/>
    <property type="evidence" value="ECO:0007669"/>
    <property type="project" value="TreeGrafter"/>
</dbReference>
<feature type="transmembrane region" description="Helical" evidence="1">
    <location>
        <begin position="61"/>
        <end position="80"/>
    </location>
</feature>